<proteinExistence type="predicted"/>
<dbReference type="SUPFAM" id="SSF55469">
    <property type="entry name" value="FMN-dependent nitroreductase-like"/>
    <property type="match status" value="2"/>
</dbReference>
<reference evidence="2 3" key="1">
    <citation type="journal article" date="2019" name="Int. J. Syst. Evol. Microbiol.">
        <title>The Global Catalogue of Microorganisms (GCM) 10K type strain sequencing project: providing services to taxonomists for standard genome sequencing and annotation.</title>
        <authorList>
            <consortium name="The Broad Institute Genomics Platform"/>
            <consortium name="The Broad Institute Genome Sequencing Center for Infectious Disease"/>
            <person name="Wu L."/>
            <person name="Ma J."/>
        </authorList>
    </citation>
    <scope>NUCLEOTIDE SEQUENCE [LARGE SCALE GENOMIC DNA]</scope>
    <source>
        <strain evidence="2 3">JCM 11117</strain>
    </source>
</reference>
<dbReference type="Gene3D" id="3.40.109.10">
    <property type="entry name" value="NADH Oxidase"/>
    <property type="match status" value="1"/>
</dbReference>
<organism evidence="2 3">
    <name type="scientific">Pseudonocardia zijingensis</name>
    <dbReference type="NCBI Taxonomy" id="153376"/>
    <lineage>
        <taxon>Bacteria</taxon>
        <taxon>Bacillati</taxon>
        <taxon>Actinomycetota</taxon>
        <taxon>Actinomycetes</taxon>
        <taxon>Pseudonocardiales</taxon>
        <taxon>Pseudonocardiaceae</taxon>
        <taxon>Pseudonocardia</taxon>
    </lineage>
</organism>
<comment type="caution">
    <text evidence="2">The sequence shown here is derived from an EMBL/GenBank/DDBJ whole genome shotgun (WGS) entry which is preliminary data.</text>
</comment>
<sequence>MRTELEAAVADALRAPSVHNSQPWCWRISDDEVRLYADEQRHLIATDPDRRDLVLSCGAALHHLRVALAARDLAADVHRLPDPEDRTHLATVTVSRAPHGGDPAVAALYPAIAARRSDRRRMSRRPIPADHLQTLVQQAAHHGATLVPVTHPARRQQLLAVIAEAERLLHEQPGYAGELWSWTHRFPGSHDGVPASHVATPTSGTLNLSPLRQFGAAGLAQAPWLPGQGRGDDAAELLVVTTTGDEVIDHITAGEATSAVLLAATALGHATTPLSQALEIDSTRLRVRRDILHVPEHPQLVVRVGWPATGAPALPATPRRDLRSVLLD</sequence>
<dbReference type="Pfam" id="PF00881">
    <property type="entry name" value="Nitroreductase"/>
    <property type="match status" value="1"/>
</dbReference>
<name>A0ABN1PCQ7_9PSEU</name>
<protein>
    <submittedName>
        <fullName evidence="2">NAD(P)H nitroreductase</fullName>
    </submittedName>
</protein>
<dbReference type="InterPro" id="IPR029479">
    <property type="entry name" value="Nitroreductase"/>
</dbReference>
<dbReference type="InterPro" id="IPR000415">
    <property type="entry name" value="Nitroreductase-like"/>
</dbReference>
<evidence type="ECO:0000313" key="3">
    <source>
        <dbReference type="Proteomes" id="UP001499967"/>
    </source>
</evidence>
<dbReference type="EMBL" id="BAAAHP010000031">
    <property type="protein sequence ID" value="GAA0926202.1"/>
    <property type="molecule type" value="Genomic_DNA"/>
</dbReference>
<dbReference type="RefSeq" id="WP_343939632.1">
    <property type="nucleotide sequence ID" value="NZ_BAAAHP010000031.1"/>
</dbReference>
<dbReference type="PANTHER" id="PTHR23026:SF123">
    <property type="entry name" value="NAD(P)H NITROREDUCTASE RV3131-RELATED"/>
    <property type="match status" value="1"/>
</dbReference>
<dbReference type="InterPro" id="IPR050627">
    <property type="entry name" value="Nitroreductase/BluB"/>
</dbReference>
<accession>A0ABN1PCQ7</accession>
<keyword evidence="3" id="KW-1185">Reference proteome</keyword>
<feature type="domain" description="Nitroreductase" evidence="1">
    <location>
        <begin position="112"/>
        <end position="306"/>
    </location>
</feature>
<dbReference type="NCBIfam" id="NF047509">
    <property type="entry name" value="Rv3131_FMN_oxido"/>
    <property type="match status" value="1"/>
</dbReference>
<dbReference type="Proteomes" id="UP001499967">
    <property type="component" value="Unassembled WGS sequence"/>
</dbReference>
<evidence type="ECO:0000259" key="1">
    <source>
        <dbReference type="Pfam" id="PF00881"/>
    </source>
</evidence>
<gene>
    <name evidence="2" type="ORF">GCM10009559_11240</name>
</gene>
<evidence type="ECO:0000313" key="2">
    <source>
        <dbReference type="EMBL" id="GAA0926202.1"/>
    </source>
</evidence>
<dbReference type="PANTHER" id="PTHR23026">
    <property type="entry name" value="NADPH NITROREDUCTASE"/>
    <property type="match status" value="1"/>
</dbReference>